<comment type="function">
    <text evidence="10">Acts as a component of the essential kinetochore-associated NDC80 complex, which is required for chromosome segregation and spindle checkpoint activity.</text>
</comment>
<feature type="coiled-coil region" evidence="11">
    <location>
        <begin position="119"/>
        <end position="153"/>
    </location>
</feature>
<proteinExistence type="inferred from homology"/>
<evidence type="ECO:0000256" key="7">
    <source>
        <dbReference type="ARBA" id="ARBA00023242"/>
    </source>
</evidence>
<evidence type="ECO:0000256" key="1">
    <source>
        <dbReference type="ARBA" id="ARBA00007804"/>
    </source>
</evidence>
<dbReference type="Pfam" id="PF08286">
    <property type="entry name" value="Spc24"/>
    <property type="match status" value="1"/>
</dbReference>
<dbReference type="GO" id="GO:0051301">
    <property type="term" value="P:cell division"/>
    <property type="evidence" value="ECO:0007669"/>
    <property type="project" value="UniProtKB-UniRule"/>
</dbReference>
<comment type="subcellular location">
    <subcellularLocation>
        <location evidence="10">Nucleus</location>
    </subcellularLocation>
    <subcellularLocation>
        <location evidence="10">Chromosome</location>
        <location evidence="10">Centromere</location>
        <location evidence="10">Kinetochore</location>
    </subcellularLocation>
</comment>
<reference evidence="13" key="1">
    <citation type="submission" date="2020-05" db="EMBL/GenBank/DDBJ databases">
        <title>Phylogenomic resolution of chytrid fungi.</title>
        <authorList>
            <person name="Stajich J.E."/>
            <person name="Amses K."/>
            <person name="Simmons R."/>
            <person name="Seto K."/>
            <person name="Myers J."/>
            <person name="Bonds A."/>
            <person name="Quandt C.A."/>
            <person name="Barry K."/>
            <person name="Liu P."/>
            <person name="Grigoriev I."/>
            <person name="Longcore J.E."/>
            <person name="James T.Y."/>
        </authorList>
    </citation>
    <scope>NUCLEOTIDE SEQUENCE</scope>
    <source>
        <strain evidence="13">JEL0513</strain>
    </source>
</reference>
<dbReference type="InterPro" id="IPR013252">
    <property type="entry name" value="Ndc80_Spc24"/>
</dbReference>
<keyword evidence="6 11" id="KW-0175">Coiled coil</keyword>
<evidence type="ECO:0000313" key="13">
    <source>
        <dbReference type="EMBL" id="KAJ3093613.1"/>
    </source>
</evidence>
<keyword evidence="8 10" id="KW-0131">Cell cycle</keyword>
<evidence type="ECO:0000256" key="4">
    <source>
        <dbReference type="ARBA" id="ARBA00022776"/>
    </source>
</evidence>
<name>A0AAD5SVY8_9FUNG</name>
<evidence type="ECO:0000256" key="12">
    <source>
        <dbReference type="SAM" id="MobiDB-lite"/>
    </source>
</evidence>
<dbReference type="Gene3D" id="3.30.160.430">
    <property type="match status" value="1"/>
</dbReference>
<dbReference type="Proteomes" id="UP001211907">
    <property type="component" value="Unassembled WGS sequence"/>
</dbReference>
<evidence type="ECO:0000256" key="6">
    <source>
        <dbReference type="ARBA" id="ARBA00023054"/>
    </source>
</evidence>
<evidence type="ECO:0000256" key="9">
    <source>
        <dbReference type="ARBA" id="ARBA00023328"/>
    </source>
</evidence>
<dbReference type="GO" id="GO:0007059">
    <property type="term" value="P:chromosome segregation"/>
    <property type="evidence" value="ECO:0007669"/>
    <property type="project" value="TreeGrafter"/>
</dbReference>
<keyword evidence="3 10" id="KW-0132">Cell division</keyword>
<keyword evidence="5 10" id="KW-0995">Kinetochore</keyword>
<comment type="similarity">
    <text evidence="1 10">Belongs to the SPC24 family.</text>
</comment>
<evidence type="ECO:0000256" key="3">
    <source>
        <dbReference type="ARBA" id="ARBA00022618"/>
    </source>
</evidence>
<dbReference type="InterPro" id="IPR038066">
    <property type="entry name" value="Spc24_Fungi_globular_sf"/>
</dbReference>
<sequence>MLSAVGVENNTTTTTNSDANDDVDSFQIDTVLSTLLTQLDAAEDAVVLSEISAAEKTLLDLRRAQSDDALNLLKNLSRELEAAKRAKEAAEAARIVNQNAHNLQMSVLENEKFGMAKKIHEEEKSLAALEARKRELTAELEELQIREEAEAARPPDESILKLAIYKNLGIDLVYEDGQIVRCLVRSVDKKDISVLELQDTKYSNFFYSNILWTMNGPGYQHPLKRRRRLRTKKGKESSVEFWYLRILTPAAAVHTAIPRGGRKAGATTPTLANGMCWTSNMMRMCIYSKGEKE</sequence>
<protein>
    <recommendedName>
        <fullName evidence="10">Kinetochore protein Spc24</fullName>
    </recommendedName>
</protein>
<dbReference type="EMBL" id="JADGJH010003022">
    <property type="protein sequence ID" value="KAJ3093613.1"/>
    <property type="molecule type" value="Genomic_DNA"/>
</dbReference>
<evidence type="ECO:0000313" key="14">
    <source>
        <dbReference type="Proteomes" id="UP001211907"/>
    </source>
</evidence>
<dbReference type="CDD" id="cd11565">
    <property type="entry name" value="RWD_Spc24"/>
    <property type="match status" value="1"/>
</dbReference>
<comment type="caution">
    <text evidence="13">The sequence shown here is derived from an EMBL/GenBank/DDBJ whole genome shotgun (WGS) entry which is preliminary data.</text>
</comment>
<dbReference type="AlphaFoldDB" id="A0AAD5SVY8"/>
<accession>A0AAD5SVY8</accession>
<dbReference type="GO" id="GO:0005634">
    <property type="term" value="C:nucleus"/>
    <property type="evidence" value="ECO:0007669"/>
    <property type="project" value="UniProtKB-SubCell"/>
</dbReference>
<evidence type="ECO:0000256" key="5">
    <source>
        <dbReference type="ARBA" id="ARBA00022838"/>
    </source>
</evidence>
<evidence type="ECO:0000256" key="8">
    <source>
        <dbReference type="ARBA" id="ARBA00023306"/>
    </source>
</evidence>
<evidence type="ECO:0000256" key="2">
    <source>
        <dbReference type="ARBA" id="ARBA00022454"/>
    </source>
</evidence>
<keyword evidence="4 10" id="KW-0498">Mitosis</keyword>
<comment type="subunit">
    <text evidence="10">Component of the NDC80 complex.</text>
</comment>
<dbReference type="GO" id="GO:0008017">
    <property type="term" value="F:microtubule binding"/>
    <property type="evidence" value="ECO:0007669"/>
    <property type="project" value="TreeGrafter"/>
</dbReference>
<keyword evidence="2 10" id="KW-0158">Chromosome</keyword>
<keyword evidence="14" id="KW-1185">Reference proteome</keyword>
<dbReference type="GO" id="GO:0031262">
    <property type="term" value="C:Ndc80 complex"/>
    <property type="evidence" value="ECO:0007669"/>
    <property type="project" value="TreeGrafter"/>
</dbReference>
<evidence type="ECO:0000256" key="10">
    <source>
        <dbReference type="RuleBase" id="RU368011"/>
    </source>
</evidence>
<organism evidence="13 14">
    <name type="scientific">Physocladia obscura</name>
    <dbReference type="NCBI Taxonomy" id="109957"/>
    <lineage>
        <taxon>Eukaryota</taxon>
        <taxon>Fungi</taxon>
        <taxon>Fungi incertae sedis</taxon>
        <taxon>Chytridiomycota</taxon>
        <taxon>Chytridiomycota incertae sedis</taxon>
        <taxon>Chytridiomycetes</taxon>
        <taxon>Chytridiales</taxon>
        <taxon>Chytriomycetaceae</taxon>
        <taxon>Physocladia</taxon>
    </lineage>
</organism>
<evidence type="ECO:0000256" key="11">
    <source>
        <dbReference type="SAM" id="Coils"/>
    </source>
</evidence>
<dbReference type="SUPFAM" id="SSF143026">
    <property type="entry name" value="Kinetochore globular domain"/>
    <property type="match status" value="1"/>
</dbReference>
<dbReference type="PANTHER" id="PTHR22142">
    <property type="match status" value="1"/>
</dbReference>
<feature type="coiled-coil region" evidence="11">
    <location>
        <begin position="66"/>
        <end position="93"/>
    </location>
</feature>
<keyword evidence="7 10" id="KW-0539">Nucleus</keyword>
<keyword evidence="9 10" id="KW-0137">Centromere</keyword>
<gene>
    <name evidence="13" type="primary">SPC24</name>
    <name evidence="13" type="ORF">HK100_006527</name>
</gene>
<feature type="region of interest" description="Disordered" evidence="12">
    <location>
        <begin position="1"/>
        <end position="20"/>
    </location>
</feature>
<dbReference type="PANTHER" id="PTHR22142:SF2">
    <property type="entry name" value="KINETOCHORE PROTEIN SPC24"/>
    <property type="match status" value="1"/>
</dbReference>